<evidence type="ECO:0000313" key="1">
    <source>
        <dbReference type="EMBL" id="MCM1991829.1"/>
    </source>
</evidence>
<sequence>MPPAAKINRDMVVHAGFELIREQGIDCVSARSLADKLNCSVKPLFRLYENMDACKADIMTEVYNFYNNFMEKRIKLDDQLLTISLAYTELAQTEHNLFQAMFVSNLNTSWSVADVLEAEWNQGVIEQTMIRYNISRTCAKKLFRDTWLYTHGVATQIYGNAIVLSSEEITDLITHAIKCFMKGE</sequence>
<accession>A0A9J6P7P7</accession>
<dbReference type="SUPFAM" id="SSF48498">
    <property type="entry name" value="Tetracyclin repressor-like, C-terminal domain"/>
    <property type="match status" value="1"/>
</dbReference>
<evidence type="ECO:0000313" key="2">
    <source>
        <dbReference type="Proteomes" id="UP001056429"/>
    </source>
</evidence>
<protein>
    <submittedName>
        <fullName evidence="1">TetR/AcrR family transcriptional regulator</fullName>
    </submittedName>
</protein>
<dbReference type="Proteomes" id="UP001056429">
    <property type="component" value="Unassembled WGS sequence"/>
</dbReference>
<reference evidence="1" key="1">
    <citation type="journal article" date="2021" name="mSystems">
        <title>Bacteria and Archaea Synergistically Convert Glycine Betaine to Biogenic Methane in the Formosa Cold Seep of the South China Sea.</title>
        <authorList>
            <person name="Li L."/>
            <person name="Zhang W."/>
            <person name="Zhang S."/>
            <person name="Song L."/>
            <person name="Sun Q."/>
            <person name="Zhang H."/>
            <person name="Xiang H."/>
            <person name="Dong X."/>
        </authorList>
    </citation>
    <scope>NUCLEOTIDE SEQUENCE</scope>
    <source>
        <strain evidence="1">ZWT</strain>
    </source>
</reference>
<gene>
    <name evidence="1" type="ORF">KDK92_18985</name>
</gene>
<reference evidence="1" key="2">
    <citation type="submission" date="2021-04" db="EMBL/GenBank/DDBJ databases">
        <authorList>
            <person name="Dong X."/>
        </authorList>
    </citation>
    <scope>NUCLEOTIDE SEQUENCE</scope>
    <source>
        <strain evidence="1">ZWT</strain>
    </source>
</reference>
<dbReference type="InterPro" id="IPR036271">
    <property type="entry name" value="Tet_transcr_reg_TetR-rel_C_sf"/>
</dbReference>
<dbReference type="SUPFAM" id="SSF46689">
    <property type="entry name" value="Homeodomain-like"/>
    <property type="match status" value="1"/>
</dbReference>
<dbReference type="Gene3D" id="1.10.357.10">
    <property type="entry name" value="Tetracycline Repressor, domain 2"/>
    <property type="match status" value="1"/>
</dbReference>
<proteinExistence type="predicted"/>
<keyword evidence="2" id="KW-1185">Reference proteome</keyword>
<dbReference type="Gene3D" id="1.10.10.60">
    <property type="entry name" value="Homeodomain-like"/>
    <property type="match status" value="1"/>
</dbReference>
<comment type="caution">
    <text evidence="1">The sequence shown here is derived from an EMBL/GenBank/DDBJ whole genome shotgun (WGS) entry which is preliminary data.</text>
</comment>
<dbReference type="InterPro" id="IPR009057">
    <property type="entry name" value="Homeodomain-like_sf"/>
</dbReference>
<dbReference type="EMBL" id="JAGSOJ010000004">
    <property type="protein sequence ID" value="MCM1991829.1"/>
    <property type="molecule type" value="Genomic_DNA"/>
</dbReference>
<dbReference type="RefSeq" id="WP_250860965.1">
    <property type="nucleotide sequence ID" value="NZ_JAGSOJ010000004.1"/>
</dbReference>
<dbReference type="AlphaFoldDB" id="A0A9J6P7P7"/>
<organism evidence="1 2">
    <name type="scientific">Oceanirhabdus seepicola</name>
    <dbReference type="NCBI Taxonomy" id="2828781"/>
    <lineage>
        <taxon>Bacteria</taxon>
        <taxon>Bacillati</taxon>
        <taxon>Bacillota</taxon>
        <taxon>Clostridia</taxon>
        <taxon>Eubacteriales</taxon>
        <taxon>Clostridiaceae</taxon>
        <taxon>Oceanirhabdus</taxon>
    </lineage>
</organism>
<name>A0A9J6P7P7_9CLOT</name>